<dbReference type="InterPro" id="IPR004370">
    <property type="entry name" value="4-OT-like_dom"/>
</dbReference>
<accession>A0A1N6IN28</accession>
<sequence>MPYVNIRIAGSLTREQKTKIAEEITDTLERVAQKPKPYTYISFDEIPHENWAIGGNLLVKKE</sequence>
<evidence type="ECO:0000313" key="4">
    <source>
        <dbReference type="EMBL" id="SIO33387.1"/>
    </source>
</evidence>
<dbReference type="Proteomes" id="UP000185062">
    <property type="component" value="Unassembled WGS sequence"/>
</dbReference>
<dbReference type="AlphaFoldDB" id="A0A1N6IN28"/>
<dbReference type="SUPFAM" id="SSF55331">
    <property type="entry name" value="Tautomerase/MIF"/>
    <property type="match status" value="1"/>
</dbReference>
<dbReference type="eggNOG" id="COG1942">
    <property type="taxonomic scope" value="Bacteria"/>
</dbReference>
<keyword evidence="5" id="KW-1185">Reference proteome</keyword>
<evidence type="ECO:0000256" key="2">
    <source>
        <dbReference type="ARBA" id="ARBA00023235"/>
    </source>
</evidence>
<feature type="domain" description="4-oxalocrotonate tautomerase-like" evidence="3">
    <location>
        <begin position="2"/>
        <end position="59"/>
    </location>
</feature>
<dbReference type="Pfam" id="PF01361">
    <property type="entry name" value="Tautomerase"/>
    <property type="match status" value="1"/>
</dbReference>
<dbReference type="GO" id="GO:0016853">
    <property type="term" value="F:isomerase activity"/>
    <property type="evidence" value="ECO:0007669"/>
    <property type="project" value="UniProtKB-KW"/>
</dbReference>
<dbReference type="PANTHER" id="PTHR35530:SF2">
    <property type="entry name" value="BSL4019 PROTEIN"/>
    <property type="match status" value="1"/>
</dbReference>
<evidence type="ECO:0000256" key="1">
    <source>
        <dbReference type="ARBA" id="ARBA00006723"/>
    </source>
</evidence>
<gene>
    <name evidence="4" type="ORF">SAMN02743940_1934</name>
</gene>
<comment type="similarity">
    <text evidence="1">Belongs to the 4-oxalocrotonate tautomerase family.</text>
</comment>
<dbReference type="Gene3D" id="3.30.429.10">
    <property type="entry name" value="Macrophage Migration Inhibitory Factor"/>
    <property type="match status" value="1"/>
</dbReference>
<proteinExistence type="inferred from homology"/>
<reference evidence="4 5" key="1">
    <citation type="submission" date="2016-12" db="EMBL/GenBank/DDBJ databases">
        <authorList>
            <person name="Song W.-J."/>
            <person name="Kurnit D.M."/>
        </authorList>
    </citation>
    <scope>NUCLEOTIDE SEQUENCE [LARGE SCALE GENOMIC DNA]</scope>
    <source>
        <strain evidence="4 5">ATCC 49181</strain>
    </source>
</reference>
<evidence type="ECO:0000313" key="5">
    <source>
        <dbReference type="Proteomes" id="UP000185062"/>
    </source>
</evidence>
<dbReference type="RefSeq" id="WP_028460542.1">
    <property type="nucleotide sequence ID" value="NZ_FSRO01000001.1"/>
</dbReference>
<organism evidence="4 5">
    <name type="scientific">Nitrosomonas cryotolerans ATCC 49181</name>
    <dbReference type="NCBI Taxonomy" id="1131553"/>
    <lineage>
        <taxon>Bacteria</taxon>
        <taxon>Pseudomonadati</taxon>
        <taxon>Pseudomonadota</taxon>
        <taxon>Betaproteobacteria</taxon>
        <taxon>Nitrosomonadales</taxon>
        <taxon>Nitrosomonadaceae</taxon>
        <taxon>Nitrosomonas</taxon>
    </lineage>
</organism>
<dbReference type="EMBL" id="FSRO01000001">
    <property type="protein sequence ID" value="SIO33387.1"/>
    <property type="molecule type" value="Genomic_DNA"/>
</dbReference>
<dbReference type="InterPro" id="IPR014347">
    <property type="entry name" value="Tautomerase/MIF_sf"/>
</dbReference>
<protein>
    <submittedName>
        <fullName evidence="4">4-oxalocrotonate tautomerase</fullName>
    </submittedName>
</protein>
<dbReference type="PANTHER" id="PTHR35530">
    <property type="entry name" value="TAUTOMERASE-RELATED"/>
    <property type="match status" value="1"/>
</dbReference>
<keyword evidence="2" id="KW-0413">Isomerase</keyword>
<name>A0A1N6IN28_9PROT</name>
<evidence type="ECO:0000259" key="3">
    <source>
        <dbReference type="Pfam" id="PF01361"/>
    </source>
</evidence>
<dbReference type="STRING" id="44575.SAMN05216419_1001132"/>